<dbReference type="PANTHER" id="PTHR47853">
    <property type="entry name" value="EXPRESSED PROTEIN"/>
    <property type="match status" value="1"/>
</dbReference>
<evidence type="ECO:0000256" key="2">
    <source>
        <dbReference type="SAM" id="MobiDB-lite"/>
    </source>
</evidence>
<feature type="region of interest" description="Disordered" evidence="2">
    <location>
        <begin position="426"/>
        <end position="483"/>
    </location>
</feature>
<comment type="subcellular location">
    <subcellularLocation>
        <location evidence="1">Nucleus</location>
    </subcellularLocation>
</comment>
<dbReference type="Gene3D" id="1.20.930.10">
    <property type="entry name" value="Conserved domain common to transcription factors TFIIS, elongin A, CRSP70"/>
    <property type="match status" value="2"/>
</dbReference>
<dbReference type="InterPro" id="IPR017923">
    <property type="entry name" value="TFIIS_N"/>
</dbReference>
<keyword evidence="1" id="KW-0539">Nucleus</keyword>
<name>A0A0D9VTF5_9ORYZ</name>
<evidence type="ECO:0000259" key="3">
    <source>
        <dbReference type="PROSITE" id="PS51319"/>
    </source>
</evidence>
<dbReference type="HOGENOM" id="CLU_044533_1_0_1"/>
<evidence type="ECO:0000256" key="1">
    <source>
        <dbReference type="PROSITE-ProRule" id="PRU00649"/>
    </source>
</evidence>
<feature type="compositionally biased region" description="Basic and acidic residues" evidence="2">
    <location>
        <begin position="474"/>
        <end position="483"/>
    </location>
</feature>
<reference evidence="4" key="3">
    <citation type="submission" date="2015-04" db="UniProtKB">
        <authorList>
            <consortium name="EnsemblPlants"/>
        </authorList>
    </citation>
    <scope>IDENTIFICATION</scope>
</reference>
<dbReference type="Proteomes" id="UP000032180">
    <property type="component" value="Chromosome 3"/>
</dbReference>
<dbReference type="EnsemblPlants" id="LPERR03G13570.1">
    <property type="protein sequence ID" value="LPERR03G13570.1"/>
    <property type="gene ID" value="LPERR03G13570"/>
</dbReference>
<dbReference type="PANTHER" id="PTHR47853:SF1">
    <property type="entry name" value="EXPRESSED PROTEIN"/>
    <property type="match status" value="1"/>
</dbReference>
<reference evidence="4 5" key="1">
    <citation type="submission" date="2012-08" db="EMBL/GenBank/DDBJ databases">
        <title>Oryza genome evolution.</title>
        <authorList>
            <person name="Wing R.A."/>
        </authorList>
    </citation>
    <scope>NUCLEOTIDE SEQUENCE</scope>
</reference>
<dbReference type="eggNOG" id="ENOG502R3F6">
    <property type="taxonomic scope" value="Eukaryota"/>
</dbReference>
<accession>A0A0D9VTF5</accession>
<dbReference type="Pfam" id="PF08711">
    <property type="entry name" value="Med26"/>
    <property type="match status" value="2"/>
</dbReference>
<protein>
    <recommendedName>
        <fullName evidence="3">TFIIS N-terminal domain-containing protein</fullName>
    </recommendedName>
</protein>
<feature type="compositionally biased region" description="Basic and acidic residues" evidence="2">
    <location>
        <begin position="426"/>
        <end position="436"/>
    </location>
</feature>
<keyword evidence="5" id="KW-1185">Reference proteome</keyword>
<organism evidence="4 5">
    <name type="scientific">Leersia perrieri</name>
    <dbReference type="NCBI Taxonomy" id="77586"/>
    <lineage>
        <taxon>Eukaryota</taxon>
        <taxon>Viridiplantae</taxon>
        <taxon>Streptophyta</taxon>
        <taxon>Embryophyta</taxon>
        <taxon>Tracheophyta</taxon>
        <taxon>Spermatophyta</taxon>
        <taxon>Magnoliopsida</taxon>
        <taxon>Liliopsida</taxon>
        <taxon>Poales</taxon>
        <taxon>Poaceae</taxon>
        <taxon>BOP clade</taxon>
        <taxon>Oryzoideae</taxon>
        <taxon>Oryzeae</taxon>
        <taxon>Oryzinae</taxon>
        <taxon>Leersia</taxon>
    </lineage>
</organism>
<dbReference type="InterPro" id="IPR035441">
    <property type="entry name" value="TFIIS/LEDGF_dom_sf"/>
</dbReference>
<feature type="domain" description="TFIIS N-terminal" evidence="3">
    <location>
        <begin position="280"/>
        <end position="357"/>
    </location>
</feature>
<reference evidence="5" key="2">
    <citation type="submission" date="2013-12" db="EMBL/GenBank/DDBJ databases">
        <authorList>
            <person name="Yu Y."/>
            <person name="Lee S."/>
            <person name="de Baynast K."/>
            <person name="Wissotski M."/>
            <person name="Liu L."/>
            <person name="Talag J."/>
            <person name="Goicoechea J."/>
            <person name="Angelova A."/>
            <person name="Jetty R."/>
            <person name="Kudrna D."/>
            <person name="Golser W."/>
            <person name="Rivera L."/>
            <person name="Zhang J."/>
            <person name="Wing R."/>
        </authorList>
    </citation>
    <scope>NUCLEOTIDE SEQUENCE</scope>
</reference>
<dbReference type="PROSITE" id="PS51319">
    <property type="entry name" value="TFIIS_N"/>
    <property type="match status" value="2"/>
</dbReference>
<sequence>MAAQGPLRRWKRFLPAFASVDDAIEAANPAISRAEFRNASFKILEMLDNETDPANAQKFCVVLDDVMVESLRTLEMVAVKPKLLASTELARDIGDLRNHESERVRGLATGIVRGWRASVKADLIKATAAMEKLSHVLEPDEPNHRGKILEPSAPKKTASFSEPSFPAKKQSTPAVVGSSTDEKAINAAKRKLREGYEEAEEAKRQRTVKVIEAPEVTKQRQKKMHPILRERSRSRAASHMSSRCRKRFLPAFASVDDAIEAANPEISRTEFRDTSLKILEMLVNETDAAEAQKLCVVLDDVMVESLRTLEMVAVKPKMLASTDLARDVGDLRNHESERVRGLATGIVRGWRASVKAELAEASSAMEKLCHVMEPDKAPKKTANSSEPSFPNPKKQSAPVVKTAKMMELPAVADEKAMSVAKRKLREGYEEAEEAKRQRTVKVIEAPEMTKQRQRKMHPILRERSRSRTASHTSDFAERHLAYA</sequence>
<feature type="compositionally biased region" description="Polar residues" evidence="2">
    <location>
        <begin position="169"/>
        <end position="179"/>
    </location>
</feature>
<feature type="region of interest" description="Disordered" evidence="2">
    <location>
        <begin position="139"/>
        <end position="182"/>
    </location>
</feature>
<dbReference type="GO" id="GO:0005634">
    <property type="term" value="C:nucleus"/>
    <property type="evidence" value="ECO:0007669"/>
    <property type="project" value="UniProtKB-SubCell"/>
</dbReference>
<evidence type="ECO:0000313" key="5">
    <source>
        <dbReference type="Proteomes" id="UP000032180"/>
    </source>
</evidence>
<dbReference type="SUPFAM" id="SSF47676">
    <property type="entry name" value="Conserved domain common to transcription factors TFIIS, elongin A, CRSP70"/>
    <property type="match status" value="2"/>
</dbReference>
<feature type="compositionally biased region" description="Basic and acidic residues" evidence="2">
    <location>
        <begin position="139"/>
        <end position="148"/>
    </location>
</feature>
<dbReference type="Gramene" id="LPERR03G13570.1">
    <property type="protein sequence ID" value="LPERR03G13570.1"/>
    <property type="gene ID" value="LPERR03G13570"/>
</dbReference>
<feature type="domain" description="TFIIS N-terminal" evidence="3">
    <location>
        <begin position="45"/>
        <end position="122"/>
    </location>
</feature>
<dbReference type="AlphaFoldDB" id="A0A0D9VTF5"/>
<feature type="region of interest" description="Disordered" evidence="2">
    <location>
        <begin position="375"/>
        <end position="399"/>
    </location>
</feature>
<evidence type="ECO:0000313" key="4">
    <source>
        <dbReference type="EnsemblPlants" id="LPERR03G13570.1"/>
    </source>
</evidence>
<dbReference type="STRING" id="77586.A0A0D9VTF5"/>
<proteinExistence type="predicted"/>